<dbReference type="Gene3D" id="3.40.50.720">
    <property type="entry name" value="NAD(P)-binding Rossmann-like Domain"/>
    <property type="match status" value="2"/>
</dbReference>
<evidence type="ECO:0000256" key="2">
    <source>
        <dbReference type="ARBA" id="ARBA00023002"/>
    </source>
</evidence>
<protein>
    <submittedName>
        <fullName evidence="6">D-glycerate dehydrogenase</fullName>
    </submittedName>
</protein>
<dbReference type="CDD" id="cd05301">
    <property type="entry name" value="GDH"/>
    <property type="match status" value="1"/>
</dbReference>
<dbReference type="SUPFAM" id="SSF51735">
    <property type="entry name" value="NAD(P)-binding Rossmann-fold domains"/>
    <property type="match status" value="1"/>
</dbReference>
<dbReference type="RefSeq" id="WP_343945017.1">
    <property type="nucleotide sequence ID" value="NZ_BAAAHP010000190.1"/>
</dbReference>
<evidence type="ECO:0000313" key="6">
    <source>
        <dbReference type="EMBL" id="GAA0898067.1"/>
    </source>
</evidence>
<dbReference type="InterPro" id="IPR029753">
    <property type="entry name" value="D-isomer_DH_CS"/>
</dbReference>
<dbReference type="InterPro" id="IPR006140">
    <property type="entry name" value="D-isomer_DH_NAD-bd"/>
</dbReference>
<dbReference type="PROSITE" id="PS00671">
    <property type="entry name" value="D_2_HYDROXYACID_DH_3"/>
    <property type="match status" value="1"/>
</dbReference>
<feature type="domain" description="D-isomer specific 2-hydroxyacid dehydrogenase catalytic" evidence="4">
    <location>
        <begin position="5"/>
        <end position="321"/>
    </location>
</feature>
<reference evidence="7" key="1">
    <citation type="journal article" date="2019" name="Int. J. Syst. Evol. Microbiol.">
        <title>The Global Catalogue of Microorganisms (GCM) 10K type strain sequencing project: providing services to taxonomists for standard genome sequencing and annotation.</title>
        <authorList>
            <consortium name="The Broad Institute Genomics Platform"/>
            <consortium name="The Broad Institute Genome Sequencing Center for Infectious Disease"/>
            <person name="Wu L."/>
            <person name="Ma J."/>
        </authorList>
    </citation>
    <scope>NUCLEOTIDE SEQUENCE [LARGE SCALE GENOMIC DNA]</scope>
    <source>
        <strain evidence="7">JCM 11117</strain>
    </source>
</reference>
<dbReference type="SUPFAM" id="SSF52283">
    <property type="entry name" value="Formate/glycerate dehydrogenase catalytic domain-like"/>
    <property type="match status" value="1"/>
</dbReference>
<evidence type="ECO:0000259" key="5">
    <source>
        <dbReference type="Pfam" id="PF02826"/>
    </source>
</evidence>
<dbReference type="InterPro" id="IPR036291">
    <property type="entry name" value="NAD(P)-bd_dom_sf"/>
</dbReference>
<evidence type="ECO:0000256" key="1">
    <source>
        <dbReference type="ARBA" id="ARBA00005854"/>
    </source>
</evidence>
<comment type="caution">
    <text evidence="6">The sequence shown here is derived from an EMBL/GenBank/DDBJ whole genome shotgun (WGS) entry which is preliminary data.</text>
</comment>
<keyword evidence="2 3" id="KW-0560">Oxidoreductase</keyword>
<evidence type="ECO:0000256" key="3">
    <source>
        <dbReference type="RuleBase" id="RU003719"/>
    </source>
</evidence>
<dbReference type="Proteomes" id="UP001499967">
    <property type="component" value="Unassembled WGS sequence"/>
</dbReference>
<gene>
    <name evidence="6" type="ORF">GCM10009559_59830</name>
</gene>
<accession>A0ABP3YLK5</accession>
<name>A0ABP3YLK5_9PSEU</name>
<organism evidence="6 7">
    <name type="scientific">Pseudonocardia zijingensis</name>
    <dbReference type="NCBI Taxonomy" id="153376"/>
    <lineage>
        <taxon>Bacteria</taxon>
        <taxon>Bacillati</taxon>
        <taxon>Actinomycetota</taxon>
        <taxon>Actinomycetes</taxon>
        <taxon>Pseudonocardiales</taxon>
        <taxon>Pseudonocardiaceae</taxon>
        <taxon>Pseudonocardia</taxon>
    </lineage>
</organism>
<dbReference type="PANTHER" id="PTHR10996">
    <property type="entry name" value="2-HYDROXYACID DEHYDROGENASE-RELATED"/>
    <property type="match status" value="1"/>
</dbReference>
<dbReference type="EMBL" id="BAAAHP010000190">
    <property type="protein sequence ID" value="GAA0898067.1"/>
    <property type="molecule type" value="Genomic_DNA"/>
</dbReference>
<evidence type="ECO:0000259" key="4">
    <source>
        <dbReference type="Pfam" id="PF00389"/>
    </source>
</evidence>
<dbReference type="Pfam" id="PF00389">
    <property type="entry name" value="2-Hacid_dh"/>
    <property type="match status" value="1"/>
</dbReference>
<dbReference type="PANTHER" id="PTHR10996:SF283">
    <property type="entry name" value="GLYOXYLATE_HYDROXYPYRUVATE REDUCTASE B"/>
    <property type="match status" value="1"/>
</dbReference>
<evidence type="ECO:0000313" key="7">
    <source>
        <dbReference type="Proteomes" id="UP001499967"/>
    </source>
</evidence>
<dbReference type="InterPro" id="IPR050223">
    <property type="entry name" value="D-isomer_2-hydroxyacid_DH"/>
</dbReference>
<comment type="similarity">
    <text evidence="1 3">Belongs to the D-isomer specific 2-hydroxyacid dehydrogenase family.</text>
</comment>
<dbReference type="InterPro" id="IPR006139">
    <property type="entry name" value="D-isomer_2_OHA_DH_cat_dom"/>
</dbReference>
<sequence>MSRVFVSQEIVDEALEEFEGTGITVDLRRDHTPLPAAELRAAASTYDGLICLLTDRIDAEFLAACPRLRVVANVAVGYDNIDVPAATRAGVAVTNTPGVLTDATADLAFALLLATARRIPEGDAFLRAGRYTHWRVNQEQMGVDVHGATLGLFGLGQIGRAVARRARGFDMTVLYHDVQRLPAEDERELGVTYAEFDELLARSDFVSVHAPLLDSTRHRFDAAAFAAMKPTAMLINTARGPIVDEAALAAALREGMIAGAGLDVFEREPEVDALLLELRERVVLLPHLGSATGTTRREMCRMAARSVRDVLTGKRPENLVNTELADRLVAGP</sequence>
<feature type="domain" description="D-isomer specific 2-hydroxyacid dehydrogenase NAD-binding" evidence="5">
    <location>
        <begin position="109"/>
        <end position="289"/>
    </location>
</feature>
<dbReference type="Pfam" id="PF02826">
    <property type="entry name" value="2-Hacid_dh_C"/>
    <property type="match status" value="1"/>
</dbReference>
<keyword evidence="7" id="KW-1185">Reference proteome</keyword>
<proteinExistence type="inferred from homology"/>